<keyword evidence="5" id="KW-1185">Reference proteome</keyword>
<dbReference type="Proteomes" id="UP000196877">
    <property type="component" value="Chromosome"/>
</dbReference>
<evidence type="ECO:0000313" key="5">
    <source>
        <dbReference type="Proteomes" id="UP000196877"/>
    </source>
</evidence>
<evidence type="ECO:0000256" key="1">
    <source>
        <dbReference type="ARBA" id="ARBA00022825"/>
    </source>
</evidence>
<evidence type="ECO:0000259" key="3">
    <source>
        <dbReference type="PROSITE" id="PS51494"/>
    </source>
</evidence>
<dbReference type="InterPro" id="IPR001478">
    <property type="entry name" value="PDZ"/>
</dbReference>
<feature type="active site" description="Charge relay system" evidence="2">
    <location>
        <position position="398"/>
    </location>
</feature>
<proteinExistence type="predicted"/>
<feature type="active site" description="Charge relay system" evidence="2">
    <location>
        <position position="383"/>
    </location>
</feature>
<feature type="active site" description="Charge relay system" evidence="2">
    <location>
        <position position="256"/>
    </location>
</feature>
<protein>
    <submittedName>
        <fullName evidence="4">SpoIVB peptidase</fullName>
        <ecNumber evidence="4">3.4.21.116</ecNumber>
    </submittedName>
</protein>
<gene>
    <name evidence="4" type="ORF">S101395_02003</name>
</gene>
<reference evidence="4 5" key="1">
    <citation type="submission" date="2017-06" db="EMBL/GenBank/DDBJ databases">
        <title>Genome sequence of Bacillus sonorensis strain SRCM101395.</title>
        <authorList>
            <person name="Cho S.H."/>
        </authorList>
    </citation>
    <scope>NUCLEOTIDE SEQUENCE [LARGE SCALE GENOMIC DNA]</scope>
    <source>
        <strain evidence="4 5">SRCM101395</strain>
    </source>
</reference>
<dbReference type="GO" id="GO:0016787">
    <property type="term" value="F:hydrolase activity"/>
    <property type="evidence" value="ECO:0007669"/>
    <property type="project" value="UniProtKB-KW"/>
</dbReference>
<dbReference type="NCBIfam" id="TIGR02860">
    <property type="entry name" value="spore_IV_B"/>
    <property type="match status" value="1"/>
</dbReference>
<organism evidence="4 5">
    <name type="scientific">Bacillus sonorensis</name>
    <dbReference type="NCBI Taxonomy" id="119858"/>
    <lineage>
        <taxon>Bacteria</taxon>
        <taxon>Bacillati</taxon>
        <taxon>Bacillota</taxon>
        <taxon>Bacilli</taxon>
        <taxon>Bacillales</taxon>
        <taxon>Bacillaceae</taxon>
        <taxon>Bacillus</taxon>
    </lineage>
</organism>
<dbReference type="InterPro" id="IPR041489">
    <property type="entry name" value="PDZ_6"/>
</dbReference>
<accession>A0ABN5ACH0</accession>
<evidence type="ECO:0000313" key="4">
    <source>
        <dbReference type="EMBL" id="ASB88511.1"/>
    </source>
</evidence>
<keyword evidence="1 2" id="KW-0720">Serine protease</keyword>
<feature type="domain" description="Peptidase S55" evidence="3">
    <location>
        <begin position="208"/>
        <end position="446"/>
    </location>
</feature>
<dbReference type="EMBL" id="CP021920">
    <property type="protein sequence ID" value="ASB88511.1"/>
    <property type="molecule type" value="Genomic_DNA"/>
</dbReference>
<dbReference type="SUPFAM" id="SSF50494">
    <property type="entry name" value="Trypsin-like serine proteases"/>
    <property type="match status" value="1"/>
</dbReference>
<dbReference type="InterPro" id="IPR036034">
    <property type="entry name" value="PDZ_sf"/>
</dbReference>
<evidence type="ECO:0000256" key="2">
    <source>
        <dbReference type="PROSITE-ProRule" id="PRU00827"/>
    </source>
</evidence>
<dbReference type="InterPro" id="IPR008763">
    <property type="entry name" value="Peptidase_S55"/>
</dbReference>
<feature type="region of interest" description="PDZ binding" evidence="2">
    <location>
        <begin position="413"/>
        <end position="415"/>
    </location>
</feature>
<dbReference type="Pfam" id="PF17820">
    <property type="entry name" value="PDZ_6"/>
    <property type="match status" value="1"/>
</dbReference>
<keyword evidence="2 4" id="KW-0378">Hydrolase</keyword>
<sequence>MNVAKEFLMVWVRCEESEKVDVEKIRKAVGIILLVSLISVGFYKPVKEYIEIPKNMNIFETDSRAVETSLSVSTPQDDSSEAFTLKENKHEVEIKGEKNGKAELVYDFAGFPVKKTKVNVLPDLKVVPGGQSIGVKLHSVGVLVVGFHQINTNDGKKSPGEAAGIAVGDIITEINGTKIEKMNDITPFIQKAGKTGETLNLLIKRDKQEIKTKLVPEKDQAEDKYRIGLYIRDSAAGIGTMTFFEPKSKKYGALGHVISDMDTKKPIVVENGQIVKSTVTSIEKGTGGNPGEKLARFASERKVIGDINRNSPFGIFGTLHQPIKNRVSDKAIPIAFSNEVKEGPAQILTVIENDKVEKFDIQIVSTTPQKFPATKGMVLKITDPRLLHKTGGIVQGMSGSPIIQNGKIIGAVTHVFVNDPTSGYGVHIEWMLSEAGIDIYKKDKAS</sequence>
<dbReference type="Pfam" id="PF05580">
    <property type="entry name" value="Peptidase_S55"/>
    <property type="match status" value="1"/>
</dbReference>
<dbReference type="EC" id="3.4.21.116" evidence="4"/>
<dbReference type="Gene3D" id="2.30.42.10">
    <property type="match status" value="1"/>
</dbReference>
<dbReference type="SMART" id="SM00228">
    <property type="entry name" value="PDZ"/>
    <property type="match status" value="1"/>
</dbReference>
<dbReference type="SUPFAM" id="SSF50156">
    <property type="entry name" value="PDZ domain-like"/>
    <property type="match status" value="1"/>
</dbReference>
<keyword evidence="2" id="KW-0645">Protease</keyword>
<dbReference type="InterPro" id="IPR014219">
    <property type="entry name" value="SpoIVB"/>
</dbReference>
<dbReference type="InterPro" id="IPR009003">
    <property type="entry name" value="Peptidase_S1_PA"/>
</dbReference>
<name>A0ABN5ACH0_9BACI</name>
<dbReference type="PROSITE" id="PS51494">
    <property type="entry name" value="SPOIVB"/>
    <property type="match status" value="1"/>
</dbReference>